<gene>
    <name evidence="2" type="ORF">E7811_02240</name>
</gene>
<evidence type="ECO:0000313" key="2">
    <source>
        <dbReference type="EMBL" id="THD84580.1"/>
    </source>
</evidence>
<dbReference type="EMBL" id="SSND01000001">
    <property type="protein sequence ID" value="THD84580.1"/>
    <property type="molecule type" value="Genomic_DNA"/>
</dbReference>
<dbReference type="Pfam" id="PF06676">
    <property type="entry name" value="DUF1178"/>
    <property type="match status" value="1"/>
</dbReference>
<dbReference type="PIRSF" id="PIRSF032131">
    <property type="entry name" value="UCP032131"/>
    <property type="match status" value="1"/>
</dbReference>
<feature type="region of interest" description="Disordered" evidence="1">
    <location>
        <begin position="51"/>
        <end position="70"/>
    </location>
</feature>
<evidence type="ECO:0000256" key="1">
    <source>
        <dbReference type="SAM" id="MobiDB-lite"/>
    </source>
</evidence>
<proteinExistence type="predicted"/>
<organism evidence="2 3">
    <name type="scientific">Aliigemmobacter aestuarii</name>
    <dbReference type="NCBI Taxonomy" id="1445661"/>
    <lineage>
        <taxon>Bacteria</taxon>
        <taxon>Pseudomonadati</taxon>
        <taxon>Pseudomonadota</taxon>
        <taxon>Alphaproteobacteria</taxon>
        <taxon>Rhodobacterales</taxon>
        <taxon>Paracoccaceae</taxon>
        <taxon>Aliigemmobacter</taxon>
    </lineage>
</organism>
<name>A0A4S3MPY8_9RHOB</name>
<dbReference type="Proteomes" id="UP000309450">
    <property type="component" value="Unassembled WGS sequence"/>
</dbReference>
<reference evidence="2 3" key="1">
    <citation type="submission" date="2019-04" db="EMBL/GenBank/DDBJ databases">
        <title>Draft genome sequence of Gemmobacter aestuarii sp. nov.</title>
        <authorList>
            <person name="Hameed A."/>
            <person name="Lin S.-Y."/>
            <person name="Shahina M."/>
            <person name="Lai W.-A."/>
            <person name="Young C.-C."/>
        </authorList>
    </citation>
    <scope>NUCLEOTIDE SEQUENCE [LARGE SCALE GENOMIC DNA]</scope>
    <source>
        <strain evidence="2 3">CC-PW-75</strain>
    </source>
</reference>
<dbReference type="RefSeq" id="WP_136392961.1">
    <property type="nucleotide sequence ID" value="NZ_SSND01000001.1"/>
</dbReference>
<protein>
    <submittedName>
        <fullName evidence="2">DUF1178 family protein</fullName>
    </submittedName>
</protein>
<dbReference type="InterPro" id="IPR009562">
    <property type="entry name" value="DUF1178"/>
</dbReference>
<dbReference type="OrthoDB" id="9799894at2"/>
<keyword evidence="3" id="KW-1185">Reference proteome</keyword>
<accession>A0A4S3MPY8</accession>
<evidence type="ECO:0000313" key="3">
    <source>
        <dbReference type="Proteomes" id="UP000309450"/>
    </source>
</evidence>
<comment type="caution">
    <text evidence="2">The sequence shown here is derived from an EMBL/GenBank/DDBJ whole genome shotgun (WGS) entry which is preliminary data.</text>
</comment>
<sequence length="148" mass="16174">MIRYDLKCDGDHRFDSWFPSGEAFEGLSSRGLVTCPVCGSAKVEKALMAPSVRPGRKAATTPPAEAEATALRQPRNEMEEALATLRRQVEESSEYVGMNFAAEARKIHAGNAPERSIYGEAKPDEARKLIEDGVPVAPLPFMPARKTN</sequence>
<feature type="compositionally biased region" description="Low complexity" evidence="1">
    <location>
        <begin position="58"/>
        <end position="70"/>
    </location>
</feature>
<dbReference type="AlphaFoldDB" id="A0A4S3MPY8"/>